<dbReference type="Proteomes" id="UP000250235">
    <property type="component" value="Unassembled WGS sequence"/>
</dbReference>
<reference evidence="2 3" key="1">
    <citation type="journal article" date="2015" name="Proc. Natl. Acad. Sci. U.S.A.">
        <title>The resurrection genome of Boea hygrometrica: A blueprint for survival of dehydration.</title>
        <authorList>
            <person name="Xiao L."/>
            <person name="Yang G."/>
            <person name="Zhang L."/>
            <person name="Yang X."/>
            <person name="Zhao S."/>
            <person name="Ji Z."/>
            <person name="Zhou Q."/>
            <person name="Hu M."/>
            <person name="Wang Y."/>
            <person name="Chen M."/>
            <person name="Xu Y."/>
            <person name="Jin H."/>
            <person name="Xiao X."/>
            <person name="Hu G."/>
            <person name="Bao F."/>
            <person name="Hu Y."/>
            <person name="Wan P."/>
            <person name="Li L."/>
            <person name="Deng X."/>
            <person name="Kuang T."/>
            <person name="Xiang C."/>
            <person name="Zhu J.K."/>
            <person name="Oliver M.J."/>
            <person name="He Y."/>
        </authorList>
    </citation>
    <scope>NUCLEOTIDE SEQUENCE [LARGE SCALE GENOMIC DNA]</scope>
    <source>
        <strain evidence="3">cv. XS01</strain>
    </source>
</reference>
<accession>A0A2Z7CTD3</accession>
<feature type="region of interest" description="Disordered" evidence="1">
    <location>
        <begin position="1"/>
        <end position="48"/>
    </location>
</feature>
<name>A0A2Z7CTD3_9LAMI</name>
<feature type="region of interest" description="Disordered" evidence="1">
    <location>
        <begin position="74"/>
        <end position="97"/>
    </location>
</feature>
<proteinExistence type="predicted"/>
<dbReference type="EMBL" id="KQ992471">
    <property type="protein sequence ID" value="KZV50321.1"/>
    <property type="molecule type" value="Genomic_DNA"/>
</dbReference>
<feature type="compositionally biased region" description="Polar residues" evidence="1">
    <location>
        <begin position="74"/>
        <end position="88"/>
    </location>
</feature>
<sequence length="97" mass="10477">MHSRDRPPTFASYTLLRPPHAGATPAGPPPGPSGPNLTDPSPNHGCNWTHEAWKQTHGAARLHTLHGVFHLAHGSSTIPPLRTPTSHPYDNHEPPNI</sequence>
<organism evidence="2 3">
    <name type="scientific">Dorcoceras hygrometricum</name>
    <dbReference type="NCBI Taxonomy" id="472368"/>
    <lineage>
        <taxon>Eukaryota</taxon>
        <taxon>Viridiplantae</taxon>
        <taxon>Streptophyta</taxon>
        <taxon>Embryophyta</taxon>
        <taxon>Tracheophyta</taxon>
        <taxon>Spermatophyta</taxon>
        <taxon>Magnoliopsida</taxon>
        <taxon>eudicotyledons</taxon>
        <taxon>Gunneridae</taxon>
        <taxon>Pentapetalae</taxon>
        <taxon>asterids</taxon>
        <taxon>lamiids</taxon>
        <taxon>Lamiales</taxon>
        <taxon>Gesneriaceae</taxon>
        <taxon>Didymocarpoideae</taxon>
        <taxon>Trichosporeae</taxon>
        <taxon>Loxocarpinae</taxon>
        <taxon>Dorcoceras</taxon>
    </lineage>
</organism>
<feature type="compositionally biased region" description="Polar residues" evidence="1">
    <location>
        <begin position="36"/>
        <end position="46"/>
    </location>
</feature>
<dbReference type="AlphaFoldDB" id="A0A2Z7CTD3"/>
<evidence type="ECO:0000256" key="1">
    <source>
        <dbReference type="SAM" id="MobiDB-lite"/>
    </source>
</evidence>
<evidence type="ECO:0000313" key="3">
    <source>
        <dbReference type="Proteomes" id="UP000250235"/>
    </source>
</evidence>
<protein>
    <submittedName>
        <fullName evidence="2">Uncharacterized protein</fullName>
    </submittedName>
</protein>
<evidence type="ECO:0000313" key="2">
    <source>
        <dbReference type="EMBL" id="KZV50321.1"/>
    </source>
</evidence>
<keyword evidence="3" id="KW-1185">Reference proteome</keyword>
<gene>
    <name evidence="2" type="ORF">F511_36828</name>
</gene>